<evidence type="ECO:0000256" key="4">
    <source>
        <dbReference type="SAM" id="SignalP"/>
    </source>
</evidence>
<dbReference type="PANTHER" id="PTHR44227">
    <property type="match status" value="1"/>
</dbReference>
<organism evidence="5 6">
    <name type="scientific">Kordia algicida OT-1</name>
    <dbReference type="NCBI Taxonomy" id="391587"/>
    <lineage>
        <taxon>Bacteria</taxon>
        <taxon>Pseudomonadati</taxon>
        <taxon>Bacteroidota</taxon>
        <taxon>Flavobacteriia</taxon>
        <taxon>Flavobacteriales</taxon>
        <taxon>Flavobacteriaceae</taxon>
        <taxon>Kordia</taxon>
    </lineage>
</organism>
<dbReference type="PROSITE" id="PS50293">
    <property type="entry name" value="TPR_REGION"/>
    <property type="match status" value="1"/>
</dbReference>
<evidence type="ECO:0000256" key="2">
    <source>
        <dbReference type="ARBA" id="ARBA00022803"/>
    </source>
</evidence>
<keyword evidence="1" id="KW-0677">Repeat</keyword>
<evidence type="ECO:0000256" key="1">
    <source>
        <dbReference type="ARBA" id="ARBA00022737"/>
    </source>
</evidence>
<name>A9E3P2_9FLAO</name>
<dbReference type="Proteomes" id="UP000002945">
    <property type="component" value="Unassembled WGS sequence"/>
</dbReference>
<dbReference type="SUPFAM" id="SSF48452">
    <property type="entry name" value="TPR-like"/>
    <property type="match status" value="2"/>
</dbReference>
<dbReference type="Pfam" id="PF00515">
    <property type="entry name" value="TPR_1"/>
    <property type="match status" value="1"/>
</dbReference>
<dbReference type="InterPro" id="IPR052346">
    <property type="entry name" value="O-mannosyl-transferase_TMTC"/>
</dbReference>
<dbReference type="SMART" id="SM00028">
    <property type="entry name" value="TPR"/>
    <property type="match status" value="4"/>
</dbReference>
<feature type="signal peptide" evidence="4">
    <location>
        <begin position="1"/>
        <end position="21"/>
    </location>
</feature>
<dbReference type="AlphaFoldDB" id="A9E3P2"/>
<dbReference type="Gene3D" id="1.25.40.10">
    <property type="entry name" value="Tetratricopeptide repeat domain"/>
    <property type="match status" value="1"/>
</dbReference>
<feature type="repeat" description="TPR" evidence="3">
    <location>
        <begin position="299"/>
        <end position="332"/>
    </location>
</feature>
<dbReference type="EMBL" id="ABIB01000009">
    <property type="protein sequence ID" value="EDP95248.1"/>
    <property type="molecule type" value="Genomic_DNA"/>
</dbReference>
<dbReference type="PROSITE" id="PS50005">
    <property type="entry name" value="TPR"/>
    <property type="match status" value="1"/>
</dbReference>
<sequence>MKKTILIFSALLITAFSFAQKKELKAAEKALKKGNTVEAKDALASISSTIESADAKYKAKYYFLKGKTYQELADKGMDTDASLKTAGEAYNKLLAFEKEQREFKYTKEAKPNLQTMVSKLVDKAIAAQKAKDYTKASSILYLSYTLQPENKDLLYYAASNSISGQDYDTALKHYLELKDANYTGVKTQYFATNVANGKKESFPDKTVRDLSVRAKTHSNPTVEKTKSRLPEIVKNISWIYTNHVKDNEKALAAVEEAIAANPNDSSLLLTKGNIYYKMGDTAKFKEIMQEIITKNPNDVDSYYNIGVISAENGDVEEARAAYRKVLELDPGYINAGINLSKTYLDEASDVVDKMNELGNSAADNKKFEEYQAQQTALYRKSLKVLEGISQSVPDDVKILKQLKGLYSFLGEDEKFKKVKARLQELGQ</sequence>
<keyword evidence="6" id="KW-1185">Reference proteome</keyword>
<protein>
    <submittedName>
        <fullName evidence="5">TPR repeat</fullName>
    </submittedName>
</protein>
<keyword evidence="2 3" id="KW-0802">TPR repeat</keyword>
<evidence type="ECO:0000313" key="6">
    <source>
        <dbReference type="Proteomes" id="UP000002945"/>
    </source>
</evidence>
<dbReference type="eggNOG" id="COG0457">
    <property type="taxonomic scope" value="Bacteria"/>
</dbReference>
<dbReference type="PANTHER" id="PTHR44227:SF3">
    <property type="entry name" value="PROTEIN O-MANNOSYL-TRANSFERASE TMTC4"/>
    <property type="match status" value="1"/>
</dbReference>
<reference evidence="5 6" key="1">
    <citation type="journal article" date="2011" name="J. Bacteriol.">
        <title>Genome sequence of the algicidal bacterium Kordia algicida OT-1.</title>
        <authorList>
            <person name="Lee H.S."/>
            <person name="Kang S.G."/>
            <person name="Kwon K.K."/>
            <person name="Lee J.H."/>
            <person name="Kim S.J."/>
        </authorList>
    </citation>
    <scope>NUCLEOTIDE SEQUENCE [LARGE SCALE GENOMIC DNA]</scope>
    <source>
        <strain evidence="5 6">OT-1</strain>
    </source>
</reference>
<dbReference type="InterPro" id="IPR011990">
    <property type="entry name" value="TPR-like_helical_dom_sf"/>
</dbReference>
<dbReference type="OrthoDB" id="1149028at2"/>
<dbReference type="STRING" id="391587.KAOT1_09256"/>
<keyword evidence="4" id="KW-0732">Signal</keyword>
<dbReference type="HOGENOM" id="CLU_043019_2_0_10"/>
<dbReference type="InterPro" id="IPR019734">
    <property type="entry name" value="TPR_rpt"/>
</dbReference>
<dbReference type="Pfam" id="PF13181">
    <property type="entry name" value="TPR_8"/>
    <property type="match status" value="1"/>
</dbReference>
<comment type="caution">
    <text evidence="5">The sequence shown here is derived from an EMBL/GenBank/DDBJ whole genome shotgun (WGS) entry which is preliminary data.</text>
</comment>
<dbReference type="RefSeq" id="WP_007094413.1">
    <property type="nucleotide sequence ID" value="NZ_CP142125.1"/>
</dbReference>
<evidence type="ECO:0000256" key="3">
    <source>
        <dbReference type="PROSITE-ProRule" id="PRU00339"/>
    </source>
</evidence>
<feature type="chain" id="PRO_5002737841" evidence="4">
    <location>
        <begin position="22"/>
        <end position="427"/>
    </location>
</feature>
<evidence type="ECO:0000313" key="5">
    <source>
        <dbReference type="EMBL" id="EDP95248.1"/>
    </source>
</evidence>
<gene>
    <name evidence="5" type="ORF">KAOT1_09256</name>
</gene>
<proteinExistence type="predicted"/>
<accession>A9E3P2</accession>